<accession>A0A9W8KW25</accession>
<feature type="compositionally biased region" description="Acidic residues" evidence="1">
    <location>
        <begin position="265"/>
        <end position="295"/>
    </location>
</feature>
<gene>
    <name evidence="2" type="ORF">GGI25_005503</name>
</gene>
<comment type="caution">
    <text evidence="2">The sequence shown here is derived from an EMBL/GenBank/DDBJ whole genome shotgun (WGS) entry which is preliminary data.</text>
</comment>
<organism evidence="2 3">
    <name type="scientific">Coemansia spiralis</name>
    <dbReference type="NCBI Taxonomy" id="417178"/>
    <lineage>
        <taxon>Eukaryota</taxon>
        <taxon>Fungi</taxon>
        <taxon>Fungi incertae sedis</taxon>
        <taxon>Zoopagomycota</taxon>
        <taxon>Kickxellomycotina</taxon>
        <taxon>Kickxellomycetes</taxon>
        <taxon>Kickxellales</taxon>
        <taxon>Kickxellaceae</taxon>
        <taxon>Coemansia</taxon>
    </lineage>
</organism>
<dbReference type="Proteomes" id="UP001151518">
    <property type="component" value="Unassembled WGS sequence"/>
</dbReference>
<dbReference type="PANTHER" id="PTHR36182:SF1">
    <property type="entry name" value="PROTEIN, PUTATIVE (AFU_ORTHOLOGUE AFUA_6G10930)-RELATED"/>
    <property type="match status" value="1"/>
</dbReference>
<dbReference type="AlphaFoldDB" id="A0A9W8KW25"/>
<sequence>MSIVNICAGSTTCAVNPALADSTANNAPIANDASICFHTLGSQYMNTASWTAGQPLKLTFTHGQYGASHGGGHCQFSLSYDGGKTFVVIYQVLENCFFPNVAAASSSNAAGIANTAQVYQYSFDLPSGLPSSDDVIFSWSWVNAIGNREFYVNCLKVSIKGTASSYSGKQMVIANHNGGPTIAAFGSDYTTGLKYYTDAATITVTGSGTTTNQQSSAGDPQSPGSASIVGSPMDPDGDSSSASSESSARIPIVHNAQYTDSNSLDGDESDDDCDDSDDDDSDVGSDSGGDSEGDSDSNPGGDSGNDNEGGSSGSSYTLIDGS</sequence>
<name>A0A9W8KW25_9FUNG</name>
<dbReference type="EMBL" id="JANBTW010000103">
    <property type="protein sequence ID" value="KAJ2671385.1"/>
    <property type="molecule type" value="Genomic_DNA"/>
</dbReference>
<dbReference type="Gene3D" id="2.70.50.70">
    <property type="match status" value="1"/>
</dbReference>
<reference evidence="2" key="1">
    <citation type="submission" date="2022-07" db="EMBL/GenBank/DDBJ databases">
        <title>Phylogenomic reconstructions and comparative analyses of Kickxellomycotina fungi.</title>
        <authorList>
            <person name="Reynolds N.K."/>
            <person name="Stajich J.E."/>
            <person name="Barry K."/>
            <person name="Grigoriev I.V."/>
            <person name="Crous P."/>
            <person name="Smith M.E."/>
        </authorList>
    </citation>
    <scope>NUCLEOTIDE SEQUENCE</scope>
    <source>
        <strain evidence="2">NRRL 3115</strain>
    </source>
</reference>
<feature type="compositionally biased region" description="Low complexity" evidence="1">
    <location>
        <begin position="296"/>
        <end position="315"/>
    </location>
</feature>
<protein>
    <recommendedName>
        <fullName evidence="4">Chitin-binding type-4 domain-containing protein</fullName>
    </recommendedName>
</protein>
<feature type="compositionally biased region" description="Low complexity" evidence="1">
    <location>
        <begin position="239"/>
        <end position="248"/>
    </location>
</feature>
<evidence type="ECO:0008006" key="4">
    <source>
        <dbReference type="Google" id="ProtNLM"/>
    </source>
</evidence>
<feature type="region of interest" description="Disordered" evidence="1">
    <location>
        <begin position="207"/>
        <end position="322"/>
    </location>
</feature>
<evidence type="ECO:0000313" key="2">
    <source>
        <dbReference type="EMBL" id="KAJ2671385.1"/>
    </source>
</evidence>
<proteinExistence type="predicted"/>
<dbReference type="PANTHER" id="PTHR36182">
    <property type="entry name" value="PROTEIN, PUTATIVE (AFU_ORTHOLOGUE AFUA_6G10930)-RELATED"/>
    <property type="match status" value="1"/>
</dbReference>
<evidence type="ECO:0000313" key="3">
    <source>
        <dbReference type="Proteomes" id="UP001151518"/>
    </source>
</evidence>
<evidence type="ECO:0000256" key="1">
    <source>
        <dbReference type="SAM" id="MobiDB-lite"/>
    </source>
</evidence>
<feature type="compositionally biased region" description="Low complexity" evidence="1">
    <location>
        <begin position="207"/>
        <end position="218"/>
    </location>
</feature>
<dbReference type="OrthoDB" id="2342176at2759"/>